<feature type="compositionally biased region" description="Basic and acidic residues" evidence="1">
    <location>
        <begin position="93"/>
        <end position="102"/>
    </location>
</feature>
<feature type="compositionally biased region" description="Basic residues" evidence="1">
    <location>
        <begin position="417"/>
        <end position="427"/>
    </location>
</feature>
<evidence type="ECO:0000256" key="1">
    <source>
        <dbReference type="SAM" id="MobiDB-lite"/>
    </source>
</evidence>
<evidence type="ECO:0000313" key="3">
    <source>
        <dbReference type="Proteomes" id="UP000800035"/>
    </source>
</evidence>
<dbReference type="InterPro" id="IPR013240">
    <property type="entry name" value="DNA-dir_RNA_pol1_su_RPA34"/>
</dbReference>
<dbReference type="Pfam" id="PF08208">
    <property type="entry name" value="RNA_polI_A34"/>
    <property type="match status" value="1"/>
</dbReference>
<keyword evidence="3" id="KW-1185">Reference proteome</keyword>
<feature type="compositionally biased region" description="Basic and acidic residues" evidence="1">
    <location>
        <begin position="404"/>
        <end position="416"/>
    </location>
</feature>
<feature type="region of interest" description="Disordered" evidence="1">
    <location>
        <begin position="189"/>
        <end position="208"/>
    </location>
</feature>
<dbReference type="PANTHER" id="PTHR28155">
    <property type="entry name" value="ACR243WP"/>
    <property type="match status" value="1"/>
</dbReference>
<feature type="region of interest" description="Disordered" evidence="1">
    <location>
        <begin position="346"/>
        <end position="427"/>
    </location>
</feature>
<organism evidence="2 3">
    <name type="scientific">Byssothecium circinans</name>
    <dbReference type="NCBI Taxonomy" id="147558"/>
    <lineage>
        <taxon>Eukaryota</taxon>
        <taxon>Fungi</taxon>
        <taxon>Dikarya</taxon>
        <taxon>Ascomycota</taxon>
        <taxon>Pezizomycotina</taxon>
        <taxon>Dothideomycetes</taxon>
        <taxon>Pleosporomycetidae</taxon>
        <taxon>Pleosporales</taxon>
        <taxon>Massarineae</taxon>
        <taxon>Massarinaceae</taxon>
        <taxon>Byssothecium</taxon>
    </lineage>
</organism>
<gene>
    <name evidence="2" type="ORF">CC80DRAFT_472022</name>
</gene>
<feature type="region of interest" description="Disordered" evidence="1">
    <location>
        <begin position="1"/>
        <end position="178"/>
    </location>
</feature>
<reference evidence="2" key="1">
    <citation type="journal article" date="2020" name="Stud. Mycol.">
        <title>101 Dothideomycetes genomes: a test case for predicting lifestyles and emergence of pathogens.</title>
        <authorList>
            <person name="Haridas S."/>
            <person name="Albert R."/>
            <person name="Binder M."/>
            <person name="Bloem J."/>
            <person name="Labutti K."/>
            <person name="Salamov A."/>
            <person name="Andreopoulos B."/>
            <person name="Baker S."/>
            <person name="Barry K."/>
            <person name="Bills G."/>
            <person name="Bluhm B."/>
            <person name="Cannon C."/>
            <person name="Castanera R."/>
            <person name="Culley D."/>
            <person name="Daum C."/>
            <person name="Ezra D."/>
            <person name="Gonzalez J."/>
            <person name="Henrissat B."/>
            <person name="Kuo A."/>
            <person name="Liang C."/>
            <person name="Lipzen A."/>
            <person name="Lutzoni F."/>
            <person name="Magnuson J."/>
            <person name="Mondo S."/>
            <person name="Nolan M."/>
            <person name="Ohm R."/>
            <person name="Pangilinan J."/>
            <person name="Park H.-J."/>
            <person name="Ramirez L."/>
            <person name="Alfaro M."/>
            <person name="Sun H."/>
            <person name="Tritt A."/>
            <person name="Yoshinaga Y."/>
            <person name="Zwiers L.-H."/>
            <person name="Turgeon B."/>
            <person name="Goodwin S."/>
            <person name="Spatafora J."/>
            <person name="Crous P."/>
            <person name="Grigoriev I."/>
        </authorList>
    </citation>
    <scope>NUCLEOTIDE SEQUENCE</scope>
    <source>
        <strain evidence="2">CBS 675.92</strain>
    </source>
</reference>
<dbReference type="AlphaFoldDB" id="A0A6A5TV53"/>
<feature type="compositionally biased region" description="Basic and acidic residues" evidence="1">
    <location>
        <begin position="126"/>
        <end position="145"/>
    </location>
</feature>
<name>A0A6A5TV53_9PLEO</name>
<dbReference type="PANTHER" id="PTHR28155:SF1">
    <property type="entry name" value="DNA-DIRECTED RNA POLYMERASE I SUBUNIT RPA34.5-DOMAIN-CONTAINING PROTEIN"/>
    <property type="match status" value="1"/>
</dbReference>
<dbReference type="InterPro" id="IPR053263">
    <property type="entry name" value="Euk_RPA34_RNAP_subunit"/>
</dbReference>
<sequence length="427" mass="46485">MSKPRKTPIPLPGTQSKIAAPPPKGALSQEFINSSDDSSAEVEAQPKTTPKKAPVQIAVHRPKNNGVAKDTQKVAKKQKEVVKSAPKAKPQPKKPEPKRVAVAEDGAGSTSSEGNSDEESEEEAETDIKKAQQREKDKAASKSDSDSDSESEESEDEPAPAVTSGAATSQPNPTPTKTHNVEFVAARPYVPPKGFHPASTNQAQSSSSTALFDNLEGKQVWHITAPTDVSLKQLKELAMEQALKGDTVLQHKDTNYGFLNVEDNDDNDSRQVVIPRQNGYKAVSARISHTFHLREVVNLPNLSSLQADPNTGSEAAASITQSTIRAPRPQVKGLKMRYFPSGVADHTPVNLGSSDDENDAPPVRTAGLAVPNSIHLPVGKRKHEDANGDERVESPTKKHRKHRTPEEIKRREERRARKEKKREKTKS</sequence>
<dbReference type="GO" id="GO:0006360">
    <property type="term" value="P:transcription by RNA polymerase I"/>
    <property type="evidence" value="ECO:0007669"/>
    <property type="project" value="InterPro"/>
</dbReference>
<dbReference type="Proteomes" id="UP000800035">
    <property type="component" value="Unassembled WGS sequence"/>
</dbReference>
<feature type="compositionally biased region" description="Low complexity" evidence="1">
    <location>
        <begin position="198"/>
        <end position="208"/>
    </location>
</feature>
<feature type="compositionally biased region" description="Basic and acidic residues" evidence="1">
    <location>
        <begin position="382"/>
        <end position="396"/>
    </location>
</feature>
<feature type="compositionally biased region" description="Polar residues" evidence="1">
    <location>
        <begin position="165"/>
        <end position="178"/>
    </location>
</feature>
<evidence type="ECO:0000313" key="2">
    <source>
        <dbReference type="EMBL" id="KAF1956531.1"/>
    </source>
</evidence>
<feature type="compositionally biased region" description="Basic and acidic residues" evidence="1">
    <location>
        <begin position="70"/>
        <end position="82"/>
    </location>
</feature>
<dbReference type="EMBL" id="ML976991">
    <property type="protein sequence ID" value="KAF1956531.1"/>
    <property type="molecule type" value="Genomic_DNA"/>
</dbReference>
<dbReference type="Gene3D" id="6.20.250.70">
    <property type="match status" value="1"/>
</dbReference>
<dbReference type="OrthoDB" id="76224at2759"/>
<accession>A0A6A5TV53</accession>
<feature type="compositionally biased region" description="Acidic residues" evidence="1">
    <location>
        <begin position="146"/>
        <end position="158"/>
    </location>
</feature>
<proteinExistence type="predicted"/>
<protein>
    <submittedName>
        <fullName evidence="2">Uncharacterized protein</fullName>
    </submittedName>
</protein>
<feature type="compositionally biased region" description="Acidic residues" evidence="1">
    <location>
        <begin position="115"/>
        <end position="125"/>
    </location>
</feature>